<feature type="region of interest" description="Disordered" evidence="1">
    <location>
        <begin position="307"/>
        <end position="330"/>
    </location>
</feature>
<protein>
    <recommendedName>
        <fullName evidence="4">Mitochondrial ATPase complex subunit ATP10</fullName>
    </recommendedName>
</protein>
<organism evidence="2 3">
    <name type="scientific">Amniculicola lignicola CBS 123094</name>
    <dbReference type="NCBI Taxonomy" id="1392246"/>
    <lineage>
        <taxon>Eukaryota</taxon>
        <taxon>Fungi</taxon>
        <taxon>Dikarya</taxon>
        <taxon>Ascomycota</taxon>
        <taxon>Pezizomycotina</taxon>
        <taxon>Dothideomycetes</taxon>
        <taxon>Pleosporomycetidae</taxon>
        <taxon>Pleosporales</taxon>
        <taxon>Amniculicolaceae</taxon>
        <taxon>Amniculicola</taxon>
    </lineage>
</organism>
<evidence type="ECO:0000313" key="2">
    <source>
        <dbReference type="EMBL" id="KAF1995866.1"/>
    </source>
</evidence>
<dbReference type="GO" id="GO:0005743">
    <property type="term" value="C:mitochondrial inner membrane"/>
    <property type="evidence" value="ECO:0007669"/>
    <property type="project" value="TreeGrafter"/>
</dbReference>
<evidence type="ECO:0008006" key="4">
    <source>
        <dbReference type="Google" id="ProtNLM"/>
    </source>
</evidence>
<gene>
    <name evidence="2" type="ORF">P154DRAFT_525969</name>
</gene>
<evidence type="ECO:0000313" key="3">
    <source>
        <dbReference type="Proteomes" id="UP000799779"/>
    </source>
</evidence>
<name>A0A6A5WDZ3_9PLEO</name>
<dbReference type="EMBL" id="ML977632">
    <property type="protein sequence ID" value="KAF1995866.1"/>
    <property type="molecule type" value="Genomic_DNA"/>
</dbReference>
<dbReference type="Proteomes" id="UP000799779">
    <property type="component" value="Unassembled WGS sequence"/>
</dbReference>
<dbReference type="PANTHER" id="PTHR28106:SF1">
    <property type="entry name" value="MITOCHONDRIAL ATPASE COMPLEX SUBUNIT ATP10"/>
    <property type="match status" value="1"/>
</dbReference>
<dbReference type="OrthoDB" id="17089at2759"/>
<accession>A0A6A5WDZ3</accession>
<feature type="region of interest" description="Disordered" evidence="1">
    <location>
        <begin position="73"/>
        <end position="93"/>
    </location>
</feature>
<dbReference type="AlphaFoldDB" id="A0A6A5WDZ3"/>
<dbReference type="Pfam" id="PF05176">
    <property type="entry name" value="ATP-synt_10"/>
    <property type="match status" value="1"/>
</dbReference>
<reference evidence="2" key="1">
    <citation type="journal article" date="2020" name="Stud. Mycol.">
        <title>101 Dothideomycetes genomes: a test case for predicting lifestyles and emergence of pathogens.</title>
        <authorList>
            <person name="Haridas S."/>
            <person name="Albert R."/>
            <person name="Binder M."/>
            <person name="Bloem J."/>
            <person name="Labutti K."/>
            <person name="Salamov A."/>
            <person name="Andreopoulos B."/>
            <person name="Baker S."/>
            <person name="Barry K."/>
            <person name="Bills G."/>
            <person name="Bluhm B."/>
            <person name="Cannon C."/>
            <person name="Castanera R."/>
            <person name="Culley D."/>
            <person name="Daum C."/>
            <person name="Ezra D."/>
            <person name="Gonzalez J."/>
            <person name="Henrissat B."/>
            <person name="Kuo A."/>
            <person name="Liang C."/>
            <person name="Lipzen A."/>
            <person name="Lutzoni F."/>
            <person name="Magnuson J."/>
            <person name="Mondo S."/>
            <person name="Nolan M."/>
            <person name="Ohm R."/>
            <person name="Pangilinan J."/>
            <person name="Park H.-J."/>
            <person name="Ramirez L."/>
            <person name="Alfaro M."/>
            <person name="Sun H."/>
            <person name="Tritt A."/>
            <person name="Yoshinaga Y."/>
            <person name="Zwiers L.-H."/>
            <person name="Turgeon B."/>
            <person name="Goodwin S."/>
            <person name="Spatafora J."/>
            <person name="Crous P."/>
            <person name="Grigoriev I."/>
        </authorList>
    </citation>
    <scope>NUCLEOTIDE SEQUENCE</scope>
    <source>
        <strain evidence="2">CBS 123094</strain>
    </source>
</reference>
<proteinExistence type="predicted"/>
<dbReference type="InterPro" id="IPR007849">
    <property type="entry name" value="ATP10"/>
</dbReference>
<dbReference type="PANTHER" id="PTHR28106">
    <property type="entry name" value="MITOCHONDRIAL ATPASE COMPLEX SUBUNIT ATP10"/>
    <property type="match status" value="1"/>
</dbReference>
<evidence type="ECO:0000256" key="1">
    <source>
        <dbReference type="SAM" id="MobiDB-lite"/>
    </source>
</evidence>
<keyword evidence="3" id="KW-1185">Reference proteome</keyword>
<dbReference type="GO" id="GO:0033615">
    <property type="term" value="P:mitochondrial proton-transporting ATP synthase complex assembly"/>
    <property type="evidence" value="ECO:0007669"/>
    <property type="project" value="TreeGrafter"/>
</dbReference>
<sequence>MLQPRLGPQTLQCLYKSATTYSRLPNAPLLRPIHPQLHPRLFSTTLPHHFSTTPLLHADETYIPKPLGRPIGFQNPPLPGENAPEKSKRRRYTGRTMGERNLEKRKDLVQEWGDNYFRDHINVRKYRSGKTFAANPRIFKESAALYFPNLVGETLEPGGGMRDTTNVLKGKVSLIKIYGSEWGRRQTETFTGVSVNRPLRELLEGYNGLAQEVDITTEENSAKAWLTALFRWQLRRTVKEDDWGKYFVITKGVSDRIREALGLLTKRNGYVYLVDQNCKIRWAGSANAEGEETAWLTRGLEKMIDEAQRPKVGQAPKVAEKTEEPQPVAA</sequence>